<protein>
    <recommendedName>
        <fullName evidence="2">histidine kinase</fullName>
        <ecNumber evidence="2">2.7.13.3</ecNumber>
    </recommendedName>
</protein>
<dbReference type="Proteomes" id="UP000061809">
    <property type="component" value="Chromosome"/>
</dbReference>
<evidence type="ECO:0000256" key="7">
    <source>
        <dbReference type="SAM" id="SignalP"/>
    </source>
</evidence>
<accession>A0A0P0FKA9</accession>
<name>A0A0P0FKA9_9BACE</name>
<evidence type="ECO:0000259" key="8">
    <source>
        <dbReference type="PROSITE" id="PS50109"/>
    </source>
</evidence>
<keyword evidence="6" id="KW-1133">Transmembrane helix</keyword>
<gene>
    <name evidence="9" type="primary">evgS_1</name>
    <name evidence="9" type="ORF">BcellWH2_00330</name>
</gene>
<dbReference type="KEGG" id="bcel:BcellWH2_00330"/>
<evidence type="ECO:0000256" key="2">
    <source>
        <dbReference type="ARBA" id="ARBA00012438"/>
    </source>
</evidence>
<dbReference type="PANTHER" id="PTHR43711">
    <property type="entry name" value="TWO-COMPONENT HISTIDINE KINASE"/>
    <property type="match status" value="1"/>
</dbReference>
<dbReference type="Gene3D" id="1.10.287.130">
    <property type="match status" value="1"/>
</dbReference>
<feature type="chain" id="PRO_5006046219" description="histidine kinase" evidence="7">
    <location>
        <begin position="24"/>
        <end position="660"/>
    </location>
</feature>
<reference evidence="9 10" key="1">
    <citation type="journal article" date="2015" name="Science">
        <title>Genetic determinants of in vivo fitness and diet responsiveness in multiple human gut Bacteroides.</title>
        <authorList>
            <person name="Wu M."/>
            <person name="McNulty N.P."/>
            <person name="Rodionov D.A."/>
            <person name="Khoroshkin M.S."/>
            <person name="Griffin N.W."/>
            <person name="Cheng J."/>
            <person name="Latreille P."/>
            <person name="Kerstetter R.A."/>
            <person name="Terrapon N."/>
            <person name="Henrissat B."/>
            <person name="Osterman A.L."/>
            <person name="Gordon J.I."/>
        </authorList>
    </citation>
    <scope>NUCLEOTIDE SEQUENCE [LARGE SCALE GENOMIC DNA]</scope>
    <source>
        <strain evidence="9 10">WH2</strain>
    </source>
</reference>
<dbReference type="EC" id="2.7.13.3" evidence="2"/>
<dbReference type="PROSITE" id="PS51257">
    <property type="entry name" value="PROKAR_LIPOPROTEIN"/>
    <property type="match status" value="1"/>
</dbReference>
<dbReference type="InterPro" id="IPR050736">
    <property type="entry name" value="Sensor_HK_Regulatory"/>
</dbReference>
<dbReference type="SUPFAM" id="SSF47384">
    <property type="entry name" value="Homodimeric domain of signal transducing histidine kinase"/>
    <property type="match status" value="1"/>
</dbReference>
<feature type="domain" description="Histidine kinase" evidence="8">
    <location>
        <begin position="455"/>
        <end position="655"/>
    </location>
</feature>
<dbReference type="InterPro" id="IPR005467">
    <property type="entry name" value="His_kinase_dom"/>
</dbReference>
<organism evidence="9 10">
    <name type="scientific">Bacteroides cellulosilyticus</name>
    <dbReference type="NCBI Taxonomy" id="246787"/>
    <lineage>
        <taxon>Bacteria</taxon>
        <taxon>Pseudomonadati</taxon>
        <taxon>Bacteroidota</taxon>
        <taxon>Bacteroidia</taxon>
        <taxon>Bacteroidales</taxon>
        <taxon>Bacteroidaceae</taxon>
        <taxon>Bacteroides</taxon>
    </lineage>
</organism>
<dbReference type="RefSeq" id="WP_029426894.1">
    <property type="nucleotide sequence ID" value="NZ_CP012801.1"/>
</dbReference>
<evidence type="ECO:0000313" key="10">
    <source>
        <dbReference type="Proteomes" id="UP000061809"/>
    </source>
</evidence>
<evidence type="ECO:0000256" key="1">
    <source>
        <dbReference type="ARBA" id="ARBA00000085"/>
    </source>
</evidence>
<dbReference type="InterPro" id="IPR003661">
    <property type="entry name" value="HisK_dim/P_dom"/>
</dbReference>
<comment type="catalytic activity">
    <reaction evidence="1">
        <text>ATP + protein L-histidine = ADP + protein N-phospho-L-histidine.</text>
        <dbReference type="EC" id="2.7.13.3"/>
    </reaction>
</comment>
<evidence type="ECO:0000256" key="4">
    <source>
        <dbReference type="ARBA" id="ARBA00022777"/>
    </source>
</evidence>
<feature type="signal peptide" evidence="7">
    <location>
        <begin position="1"/>
        <end position="23"/>
    </location>
</feature>
<evidence type="ECO:0000256" key="5">
    <source>
        <dbReference type="ARBA" id="ARBA00023012"/>
    </source>
</evidence>
<dbReference type="Pfam" id="PF00512">
    <property type="entry name" value="HisKA"/>
    <property type="match status" value="1"/>
</dbReference>
<dbReference type="SUPFAM" id="SSF81901">
    <property type="entry name" value="HCP-like"/>
    <property type="match status" value="1"/>
</dbReference>
<dbReference type="SMART" id="SM00388">
    <property type="entry name" value="HisKA"/>
    <property type="match status" value="1"/>
</dbReference>
<proteinExistence type="predicted"/>
<dbReference type="CDD" id="cd00082">
    <property type="entry name" value="HisKA"/>
    <property type="match status" value="1"/>
</dbReference>
<dbReference type="Gene3D" id="1.25.40.10">
    <property type="entry name" value="Tetratricopeptide repeat domain"/>
    <property type="match status" value="1"/>
</dbReference>
<dbReference type="PANTHER" id="PTHR43711:SF26">
    <property type="entry name" value="SENSOR HISTIDINE KINASE RCSC"/>
    <property type="match status" value="1"/>
</dbReference>
<dbReference type="EMBL" id="CP012801">
    <property type="protein sequence ID" value="ALJ57605.1"/>
    <property type="molecule type" value="Genomic_DNA"/>
</dbReference>
<dbReference type="InterPro" id="IPR011990">
    <property type="entry name" value="TPR-like_helical_dom_sf"/>
</dbReference>
<keyword evidence="3 9" id="KW-0808">Transferase</keyword>
<keyword evidence="6" id="KW-0472">Membrane</keyword>
<evidence type="ECO:0000256" key="3">
    <source>
        <dbReference type="ARBA" id="ARBA00022679"/>
    </source>
</evidence>
<feature type="transmembrane region" description="Helical" evidence="6">
    <location>
        <begin position="403"/>
        <end position="420"/>
    </location>
</feature>
<dbReference type="GO" id="GO:0000155">
    <property type="term" value="F:phosphorelay sensor kinase activity"/>
    <property type="evidence" value="ECO:0007669"/>
    <property type="project" value="InterPro"/>
</dbReference>
<dbReference type="AlphaFoldDB" id="A0A0P0FKA9"/>
<keyword evidence="5" id="KW-0902">Two-component regulatory system</keyword>
<keyword evidence="6" id="KW-0812">Transmembrane</keyword>
<dbReference type="InterPro" id="IPR036097">
    <property type="entry name" value="HisK_dim/P_sf"/>
</dbReference>
<dbReference type="PROSITE" id="PS50109">
    <property type="entry name" value="HIS_KIN"/>
    <property type="match status" value="1"/>
</dbReference>
<dbReference type="PATRIC" id="fig|246787.4.peg.346"/>
<keyword evidence="7" id="KW-0732">Signal</keyword>
<sequence length="660" mass="75993">MMRYIVVIWFCLLSMLYSCVLYAEDANAQQYQDSILKIAHAMPNTLVRLTYLRDMAYRHQYPPYNKTFSTALYEEACAQKNVTYENLGAYYLASCYDKLHDPDSLTYWVNELKKYAPEVGTYDYYLEQKAAISRALASKRQVEKAVYIAKEALKESLEHHCNNGEIASYNSLGCAYGISSRGDEALKIFQKACQRLTPQTKAALRVDILSRIIRMYSNAGQDSLKHFYLKQMDETLQEIISREPEARKNWTNFEIDCQLKYVFLFMEQGNFPVALEHMDKAKALLDSHVDIAFWLNVQLVQLQYYTRTKEYDKSIALIDEVTSVVLNHDASIFATFINYKASTQIDKGDIDGAIETRRYLIRTQDSLDNVFSANQLRQMKEIYHIDDLLLEKQKIKDTNYQRGFLFLITLLVLVLLFYLYTRYLSRKIAVAEKVTANAAMQAEADNVTKDRLQSEISHDIRTPLNVVVGFAELLTESKELTAEAKVEYGKMIQENAENLLEYVNSILELSRLESGKTQYVQEECEVMALCRQEIAIAEHTNNGRVSIRLKTDIESMAISIDKNRFSSLLSSLLIPSENDENTYNITIRIRHDKEKNMLFFKVTGTPLAKARFENKTALIRHEINAHFIHAFNGTYKVQEGASEGPLVLFSIRISNQALTE</sequence>
<evidence type="ECO:0000313" key="9">
    <source>
        <dbReference type="EMBL" id="ALJ57605.1"/>
    </source>
</evidence>
<keyword evidence="4" id="KW-0418">Kinase</keyword>
<evidence type="ECO:0000256" key="6">
    <source>
        <dbReference type="SAM" id="Phobius"/>
    </source>
</evidence>